<gene>
    <name evidence="1" type="ORF">MYF79_23355</name>
</gene>
<protein>
    <submittedName>
        <fullName evidence="1">Uncharacterized protein</fullName>
    </submittedName>
</protein>
<organism evidence="1 2">
    <name type="scientific">Chitinophaga filiformis</name>
    <name type="common">Myxococcus filiformis</name>
    <name type="synonym">Flexibacter filiformis</name>
    <dbReference type="NCBI Taxonomy" id="104663"/>
    <lineage>
        <taxon>Bacteria</taxon>
        <taxon>Pseudomonadati</taxon>
        <taxon>Bacteroidota</taxon>
        <taxon>Chitinophagia</taxon>
        <taxon>Chitinophagales</taxon>
        <taxon>Chitinophagaceae</taxon>
        <taxon>Chitinophaga</taxon>
    </lineage>
</organism>
<sequence>MMKFWISFVATPHVCTVHGLELGFGVTADNRDHAIQMIQEKIFENSKLPRVNAVIENFDVRNVEKKHVYLNMGDPEMPGIWYPLGYDQFNSIH</sequence>
<evidence type="ECO:0000313" key="2">
    <source>
        <dbReference type="Proteomes" id="UP000830198"/>
    </source>
</evidence>
<dbReference type="RefSeq" id="WP_247810235.1">
    <property type="nucleotide sequence ID" value="NZ_CP095855.1"/>
</dbReference>
<keyword evidence="2" id="KW-1185">Reference proteome</keyword>
<proteinExistence type="predicted"/>
<reference evidence="1 2" key="1">
    <citation type="submission" date="2022-04" db="EMBL/GenBank/DDBJ databases">
        <title>The arsenic-methylating capacity of Chitinophaga filiformis YT5 during chitin decomposition.</title>
        <authorList>
            <person name="Chen G."/>
            <person name="Liang Y."/>
        </authorList>
    </citation>
    <scope>NUCLEOTIDE SEQUENCE [LARGE SCALE GENOMIC DNA]</scope>
    <source>
        <strain evidence="1 2">YT5</strain>
    </source>
</reference>
<name>A0ABY4HVT4_CHIFI</name>
<dbReference type="EMBL" id="CP095855">
    <property type="protein sequence ID" value="UPK67893.1"/>
    <property type="molecule type" value="Genomic_DNA"/>
</dbReference>
<evidence type="ECO:0000313" key="1">
    <source>
        <dbReference type="EMBL" id="UPK67893.1"/>
    </source>
</evidence>
<dbReference type="Proteomes" id="UP000830198">
    <property type="component" value="Chromosome"/>
</dbReference>
<accession>A0ABY4HVT4</accession>